<dbReference type="Gene3D" id="3.20.20.70">
    <property type="entry name" value="Aldolase class I"/>
    <property type="match status" value="1"/>
</dbReference>
<dbReference type="InterPro" id="IPR002034">
    <property type="entry name" value="AIPM/Hcit_synth_CS"/>
</dbReference>
<dbReference type="EC" id="2.3.3.13" evidence="3 11"/>
<feature type="binding site" evidence="11">
    <location>
        <position position="202"/>
    </location>
    <ligand>
        <name>Mn(2+)</name>
        <dbReference type="ChEBI" id="CHEBI:29035"/>
    </ligand>
</feature>
<dbReference type="SMART" id="SM00917">
    <property type="entry name" value="LeuA_dimer"/>
    <property type="match status" value="1"/>
</dbReference>
<evidence type="ECO:0000256" key="5">
    <source>
        <dbReference type="ARBA" id="ARBA00022430"/>
    </source>
</evidence>
<feature type="region of interest" description="Regulatory domain" evidence="11">
    <location>
        <begin position="392"/>
        <end position="516"/>
    </location>
</feature>
<feature type="binding site" evidence="11">
    <location>
        <position position="238"/>
    </location>
    <ligand>
        <name>Mn(2+)</name>
        <dbReference type="ChEBI" id="CHEBI:29035"/>
    </ligand>
</feature>
<comment type="cofactor">
    <cofactor evidence="11">
        <name>Mn(2+)</name>
        <dbReference type="ChEBI" id="CHEBI:29035"/>
    </cofactor>
</comment>
<dbReference type="PANTHER" id="PTHR10277">
    <property type="entry name" value="HOMOCITRATE SYNTHASE-RELATED"/>
    <property type="match status" value="1"/>
</dbReference>
<reference evidence="13 14" key="1">
    <citation type="submission" date="2024-11" db="EMBL/GenBank/DDBJ databases">
        <authorList>
            <person name="Heng Y.C."/>
            <person name="Lim A.C.H."/>
            <person name="Lee J.K.Y."/>
            <person name="Kittelmann S."/>
        </authorList>
    </citation>
    <scope>NUCLEOTIDE SEQUENCE [LARGE SCALE GENOMIC DNA]</scope>
    <source>
        <strain evidence="13 14">WILCCON 0269</strain>
    </source>
</reference>
<comment type="function">
    <text evidence="11">Catalyzes the condensation of the acetyl group of acetyl-CoA with 3-methyl-2-oxobutanoate (2-ketoisovalerate) to form 3-carboxy-3-hydroxy-4-methylpentanoate (2-isopropylmalate).</text>
</comment>
<dbReference type="InterPro" id="IPR013785">
    <property type="entry name" value="Aldolase_TIM"/>
</dbReference>
<dbReference type="PANTHER" id="PTHR10277:SF9">
    <property type="entry name" value="2-ISOPROPYLMALATE SYNTHASE 1, CHLOROPLASTIC-RELATED"/>
    <property type="match status" value="1"/>
</dbReference>
<dbReference type="EMBL" id="JBJHZX010000025">
    <property type="protein sequence ID" value="MFL0197050.1"/>
    <property type="molecule type" value="Genomic_DNA"/>
</dbReference>
<dbReference type="RefSeq" id="WP_406793156.1">
    <property type="nucleotide sequence ID" value="NZ_JBJHZX010000025.1"/>
</dbReference>
<proteinExistence type="inferred from homology"/>
<evidence type="ECO:0000259" key="12">
    <source>
        <dbReference type="PROSITE" id="PS50991"/>
    </source>
</evidence>
<dbReference type="Gene3D" id="3.30.160.270">
    <property type="match status" value="1"/>
</dbReference>
<dbReference type="InterPro" id="IPR036230">
    <property type="entry name" value="LeuA_allosteric_dom_sf"/>
</dbReference>
<evidence type="ECO:0000256" key="11">
    <source>
        <dbReference type="HAMAP-Rule" id="MF_01025"/>
    </source>
</evidence>
<keyword evidence="11" id="KW-0963">Cytoplasm</keyword>
<dbReference type="SUPFAM" id="SSF110921">
    <property type="entry name" value="2-isopropylmalate synthase LeuA, allosteric (dimerisation) domain"/>
    <property type="match status" value="1"/>
</dbReference>
<keyword evidence="6 11" id="KW-0028">Amino-acid biosynthesis</keyword>
<keyword evidence="5 11" id="KW-0432">Leucine biosynthesis</keyword>
<feature type="binding site" evidence="11">
    <location>
        <position position="204"/>
    </location>
    <ligand>
        <name>Mn(2+)</name>
        <dbReference type="ChEBI" id="CHEBI:29035"/>
    </ligand>
</feature>
<dbReference type="InterPro" id="IPR050073">
    <property type="entry name" value="2-IPM_HCS-like"/>
</dbReference>
<keyword evidence="9 11" id="KW-0464">Manganese</keyword>
<dbReference type="NCBIfam" id="TIGR00973">
    <property type="entry name" value="leuA_bact"/>
    <property type="match status" value="1"/>
</dbReference>
<evidence type="ECO:0000256" key="1">
    <source>
        <dbReference type="ARBA" id="ARBA00004689"/>
    </source>
</evidence>
<dbReference type="Proteomes" id="UP001623660">
    <property type="component" value="Unassembled WGS sequence"/>
</dbReference>
<comment type="catalytic activity">
    <reaction evidence="11">
        <text>3-methyl-2-oxobutanoate + acetyl-CoA + H2O = (2S)-2-isopropylmalate + CoA + H(+)</text>
        <dbReference type="Rhea" id="RHEA:21524"/>
        <dbReference type="ChEBI" id="CHEBI:1178"/>
        <dbReference type="ChEBI" id="CHEBI:11851"/>
        <dbReference type="ChEBI" id="CHEBI:15377"/>
        <dbReference type="ChEBI" id="CHEBI:15378"/>
        <dbReference type="ChEBI" id="CHEBI:57287"/>
        <dbReference type="ChEBI" id="CHEBI:57288"/>
        <dbReference type="EC" id="2.3.3.13"/>
    </reaction>
</comment>
<keyword evidence="7 11" id="KW-0808">Transferase</keyword>
<dbReference type="InterPro" id="IPR005671">
    <property type="entry name" value="LeuA_bact_synth"/>
</dbReference>
<gene>
    <name evidence="11" type="primary">leuA</name>
    <name evidence="13" type="ORF">ACJDU8_16010</name>
</gene>
<dbReference type="Pfam" id="PF08502">
    <property type="entry name" value="LeuA_dimer"/>
    <property type="match status" value="1"/>
</dbReference>
<keyword evidence="8 11" id="KW-0479">Metal-binding</keyword>
<dbReference type="PROSITE" id="PS00815">
    <property type="entry name" value="AIPM_HOMOCIT_SYNTH_1"/>
    <property type="match status" value="1"/>
</dbReference>
<keyword evidence="14" id="KW-1185">Reference proteome</keyword>
<comment type="caution">
    <text evidence="13">The sequence shown here is derived from an EMBL/GenBank/DDBJ whole genome shotgun (WGS) entry which is preliminary data.</text>
</comment>
<dbReference type="PROSITE" id="PS00816">
    <property type="entry name" value="AIPM_HOMOCIT_SYNTH_2"/>
    <property type="match status" value="1"/>
</dbReference>
<dbReference type="Gene3D" id="1.10.238.260">
    <property type="match status" value="1"/>
</dbReference>
<evidence type="ECO:0000313" key="13">
    <source>
        <dbReference type="EMBL" id="MFL0197050.1"/>
    </source>
</evidence>
<dbReference type="SUPFAM" id="SSF51569">
    <property type="entry name" value="Aldolase"/>
    <property type="match status" value="1"/>
</dbReference>
<feature type="binding site" evidence="11">
    <location>
        <position position="14"/>
    </location>
    <ligand>
        <name>Mn(2+)</name>
        <dbReference type="ChEBI" id="CHEBI:29035"/>
    </ligand>
</feature>
<evidence type="ECO:0000313" key="14">
    <source>
        <dbReference type="Proteomes" id="UP001623660"/>
    </source>
</evidence>
<dbReference type="NCBIfam" id="NF002086">
    <property type="entry name" value="PRK00915.1-3"/>
    <property type="match status" value="1"/>
</dbReference>
<evidence type="ECO:0000256" key="3">
    <source>
        <dbReference type="ARBA" id="ARBA00012973"/>
    </source>
</evidence>
<evidence type="ECO:0000256" key="6">
    <source>
        <dbReference type="ARBA" id="ARBA00022605"/>
    </source>
</evidence>
<evidence type="ECO:0000256" key="7">
    <source>
        <dbReference type="ARBA" id="ARBA00022679"/>
    </source>
</evidence>
<comment type="subunit">
    <text evidence="11">Homodimer.</text>
</comment>
<dbReference type="NCBIfam" id="NF002085">
    <property type="entry name" value="PRK00915.1-2"/>
    <property type="match status" value="1"/>
</dbReference>
<dbReference type="CDD" id="cd07940">
    <property type="entry name" value="DRE_TIM_IPMS"/>
    <property type="match status" value="1"/>
</dbReference>
<organism evidence="13 14">
    <name type="scientific">Candidatus Clostridium eludens</name>
    <dbReference type="NCBI Taxonomy" id="3381663"/>
    <lineage>
        <taxon>Bacteria</taxon>
        <taxon>Bacillati</taxon>
        <taxon>Bacillota</taxon>
        <taxon>Clostridia</taxon>
        <taxon>Eubacteriales</taxon>
        <taxon>Clostridiaceae</taxon>
        <taxon>Clostridium</taxon>
    </lineage>
</organism>
<evidence type="ECO:0000256" key="2">
    <source>
        <dbReference type="ARBA" id="ARBA00009396"/>
    </source>
</evidence>
<evidence type="ECO:0000256" key="4">
    <source>
        <dbReference type="ARBA" id="ARBA00018198"/>
    </source>
</evidence>
<name>A0ABW8SM15_9CLOT</name>
<dbReference type="InterPro" id="IPR054691">
    <property type="entry name" value="LeuA/HCS_post-cat"/>
</dbReference>
<sequence>MTKKIYIFDTTLRDGEQTPKVSLNINDKLTIAKQLQKLSVDVIEAGFPKASEGDFKAVKAIAENIQGPVIVGLARAEKGDIDCAWEALKGSAKPRIHVFLATSDIHMEHKLKMKPEEVLKRAADMVRYAKSLCPSIEFSPEDATRTRPEFLYKVLEAVIEAGADVVNIPDTVGYTTPGEYGVFIKGIKENVKNIDNAIISVHCHNDLGLAVANSLEAIGNGAQQVECAVNGLGERAGNAALEEIVMAISTRADTFNCHTDIVTEEITKTSGLVSHITGMQVQGNKAIVGANAFAHESGIHQHGVLNCRETYEIMTPESVGLKQNFIVLGKHSGRHAFVEHLHELGYSDLDKDKIDEIFKKFKELADKKKHVSDEDIESLVKNEIFHVPEVFKLKYYQVFTGNTVASTSTVEIQCEGKNIREASCGDGPVDATFKAIEKATGIDVTLNDYFIKAVGSGKDALGEVTVRIEKEGKIFSAKGVSTDIVEASSIAFINAVNKLYYANNSKDLQKTSIMNN</sequence>
<dbReference type="GO" id="GO:0003852">
    <property type="term" value="F:2-isopropylmalate synthase activity"/>
    <property type="evidence" value="ECO:0007669"/>
    <property type="project" value="UniProtKB-EC"/>
</dbReference>
<keyword evidence="10 11" id="KW-0100">Branched-chain amino acid biosynthesis</keyword>
<comment type="similarity">
    <text evidence="2 11">Belongs to the alpha-IPM synthase/homocitrate synthase family. LeuA type 1 subfamily.</text>
</comment>
<evidence type="ECO:0000256" key="8">
    <source>
        <dbReference type="ARBA" id="ARBA00022723"/>
    </source>
</evidence>
<feature type="domain" description="Pyruvate carboxyltransferase" evidence="12">
    <location>
        <begin position="5"/>
        <end position="267"/>
    </location>
</feature>
<comment type="pathway">
    <text evidence="1 11">Amino-acid biosynthesis; L-leucine biosynthesis; L-leucine from 3-methyl-2-oxobutanoate: step 1/4.</text>
</comment>
<dbReference type="InterPro" id="IPR000891">
    <property type="entry name" value="PYR_CT"/>
</dbReference>
<dbReference type="Pfam" id="PF00682">
    <property type="entry name" value="HMGL-like"/>
    <property type="match status" value="1"/>
</dbReference>
<evidence type="ECO:0000256" key="10">
    <source>
        <dbReference type="ARBA" id="ARBA00023304"/>
    </source>
</evidence>
<evidence type="ECO:0000256" key="9">
    <source>
        <dbReference type="ARBA" id="ARBA00023211"/>
    </source>
</evidence>
<dbReference type="PROSITE" id="PS50991">
    <property type="entry name" value="PYR_CT"/>
    <property type="match status" value="1"/>
</dbReference>
<protein>
    <recommendedName>
        <fullName evidence="4 11">2-isopropylmalate synthase</fullName>
        <ecNumber evidence="3 11">2.3.3.13</ecNumber>
    </recommendedName>
    <alternativeName>
        <fullName evidence="11">Alpha-IPM synthase</fullName>
    </alternativeName>
    <alternativeName>
        <fullName evidence="11">Alpha-isopropylmalate synthase</fullName>
    </alternativeName>
</protein>
<accession>A0ABW8SM15</accession>
<dbReference type="HAMAP" id="MF_01025">
    <property type="entry name" value="LeuA_type1"/>
    <property type="match status" value="1"/>
</dbReference>
<keyword evidence="13" id="KW-0012">Acyltransferase</keyword>
<dbReference type="InterPro" id="IPR013709">
    <property type="entry name" value="2-isopropylmalate_synth_dimer"/>
</dbReference>
<dbReference type="Pfam" id="PF22617">
    <property type="entry name" value="HCS_D2"/>
    <property type="match status" value="1"/>
</dbReference>